<dbReference type="EC" id="5.4.99.5" evidence="6"/>
<dbReference type="OrthoDB" id="9802281at2"/>
<comment type="function">
    <text evidence="2">Catalyzes the Claisen rearrangement of chorismate to prephenate and the decarboxylation/dehydration of prephenate to phenylpyruvate.</text>
</comment>
<evidence type="ECO:0000256" key="18">
    <source>
        <dbReference type="ARBA" id="ARBA00047848"/>
    </source>
</evidence>
<comment type="pathway">
    <text evidence="4">Amino-acid biosynthesis; L-phenylalanine biosynthesis; phenylpyruvate from prephenate: step 1/1.</text>
</comment>
<dbReference type="CDD" id="cd04905">
    <property type="entry name" value="ACT_CM-PDT"/>
    <property type="match status" value="1"/>
</dbReference>
<dbReference type="InterPro" id="IPR002701">
    <property type="entry name" value="CM_II_prokaryot"/>
</dbReference>
<keyword evidence="12" id="KW-0584">Phenylalanine biosynthesis</keyword>
<gene>
    <name evidence="22" type="primary">pheA</name>
    <name evidence="22" type="ORF">BGE01nite_32870</name>
</gene>
<comment type="caution">
    <text evidence="22">The sequence shown here is derived from an EMBL/GenBank/DDBJ whole genome shotgun (WGS) entry which is preliminary data.</text>
</comment>
<keyword evidence="11" id="KW-0057">Aromatic amino acid biosynthesis</keyword>
<evidence type="ECO:0000256" key="2">
    <source>
        <dbReference type="ARBA" id="ARBA00002364"/>
    </source>
</evidence>
<keyword evidence="13" id="KW-0413">Isomerase</keyword>
<organism evidence="22 23">
    <name type="scientific">Brevifollis gellanilyticus</name>
    <dbReference type="NCBI Taxonomy" id="748831"/>
    <lineage>
        <taxon>Bacteria</taxon>
        <taxon>Pseudomonadati</taxon>
        <taxon>Verrucomicrobiota</taxon>
        <taxon>Verrucomicrobiia</taxon>
        <taxon>Verrucomicrobiales</taxon>
        <taxon>Verrucomicrobiaceae</taxon>
    </lineage>
</organism>
<dbReference type="GO" id="GO:0005737">
    <property type="term" value="C:cytoplasm"/>
    <property type="evidence" value="ECO:0007669"/>
    <property type="project" value="UniProtKB-SubCell"/>
</dbReference>
<proteinExistence type="predicted"/>
<dbReference type="GO" id="GO:0004106">
    <property type="term" value="F:chorismate mutase activity"/>
    <property type="evidence" value="ECO:0007669"/>
    <property type="project" value="UniProtKB-EC"/>
</dbReference>
<dbReference type="PROSITE" id="PS51671">
    <property type="entry name" value="ACT"/>
    <property type="match status" value="1"/>
</dbReference>
<evidence type="ECO:0000256" key="13">
    <source>
        <dbReference type="ARBA" id="ARBA00023235"/>
    </source>
</evidence>
<dbReference type="SUPFAM" id="SSF55021">
    <property type="entry name" value="ACT-like"/>
    <property type="match status" value="1"/>
</dbReference>
<evidence type="ECO:0000259" key="19">
    <source>
        <dbReference type="PROSITE" id="PS51168"/>
    </source>
</evidence>
<comment type="catalytic activity">
    <reaction evidence="1">
        <text>chorismate = prephenate</text>
        <dbReference type="Rhea" id="RHEA:13897"/>
        <dbReference type="ChEBI" id="CHEBI:29748"/>
        <dbReference type="ChEBI" id="CHEBI:29934"/>
        <dbReference type="EC" id="5.4.99.5"/>
    </reaction>
</comment>
<dbReference type="RefSeq" id="WP_146851556.1">
    <property type="nucleotide sequence ID" value="NZ_BKAG01000024.1"/>
</dbReference>
<evidence type="ECO:0000256" key="16">
    <source>
        <dbReference type="ARBA" id="ARBA00031175"/>
    </source>
</evidence>
<feature type="domain" description="Prephenate dehydratase" evidence="20">
    <location>
        <begin position="108"/>
        <end position="281"/>
    </location>
</feature>
<evidence type="ECO:0000256" key="17">
    <source>
        <dbReference type="ARBA" id="ARBA00031520"/>
    </source>
</evidence>
<dbReference type="PANTHER" id="PTHR21022">
    <property type="entry name" value="PREPHENATE DEHYDRATASE P PROTEIN"/>
    <property type="match status" value="1"/>
</dbReference>
<evidence type="ECO:0000259" key="21">
    <source>
        <dbReference type="PROSITE" id="PS51671"/>
    </source>
</evidence>
<keyword evidence="9" id="KW-0963">Cytoplasm</keyword>
<evidence type="ECO:0000256" key="11">
    <source>
        <dbReference type="ARBA" id="ARBA00023141"/>
    </source>
</evidence>
<dbReference type="InterPro" id="IPR036979">
    <property type="entry name" value="CM_dom_sf"/>
</dbReference>
<keyword evidence="23" id="KW-1185">Reference proteome</keyword>
<dbReference type="Pfam" id="PF00800">
    <property type="entry name" value="PDT"/>
    <property type="match status" value="1"/>
</dbReference>
<keyword evidence="10" id="KW-0028">Amino-acid biosynthesis</keyword>
<dbReference type="UniPathway" id="UPA00121">
    <property type="reaction ID" value="UER00345"/>
</dbReference>
<protein>
    <recommendedName>
        <fullName evidence="8">Bifunctional chorismate mutase/prephenate dehydratase</fullName>
        <ecNumber evidence="7">4.2.1.51</ecNumber>
        <ecNumber evidence="6">5.4.99.5</ecNumber>
    </recommendedName>
    <alternativeName>
        <fullName evidence="17">Chorismate mutase-prephenate dehydratase</fullName>
    </alternativeName>
    <alternativeName>
        <fullName evidence="16">p-protein</fullName>
    </alternativeName>
</protein>
<dbReference type="Proteomes" id="UP000321577">
    <property type="component" value="Unassembled WGS sequence"/>
</dbReference>
<dbReference type="EMBL" id="BKAG01000024">
    <property type="protein sequence ID" value="GEP43996.1"/>
    <property type="molecule type" value="Genomic_DNA"/>
</dbReference>
<reference evidence="22 23" key="1">
    <citation type="submission" date="2019-07" db="EMBL/GenBank/DDBJ databases">
        <title>Whole genome shotgun sequence of Brevifollis gellanilyticus NBRC 108608.</title>
        <authorList>
            <person name="Hosoyama A."/>
            <person name="Uohara A."/>
            <person name="Ohji S."/>
            <person name="Ichikawa N."/>
        </authorList>
    </citation>
    <scope>NUCLEOTIDE SEQUENCE [LARGE SCALE GENOMIC DNA]</scope>
    <source>
        <strain evidence="22 23">NBRC 108608</strain>
    </source>
</reference>
<keyword evidence="15" id="KW-0511">Multifunctional enzyme</keyword>
<dbReference type="Gene3D" id="1.20.59.10">
    <property type="entry name" value="Chorismate mutase"/>
    <property type="match status" value="1"/>
</dbReference>
<dbReference type="SUPFAM" id="SSF53850">
    <property type="entry name" value="Periplasmic binding protein-like II"/>
    <property type="match status" value="1"/>
</dbReference>
<evidence type="ECO:0000256" key="5">
    <source>
        <dbReference type="ARBA" id="ARBA00004817"/>
    </source>
</evidence>
<dbReference type="InterPro" id="IPR002912">
    <property type="entry name" value="ACT_dom"/>
</dbReference>
<dbReference type="GO" id="GO:0046417">
    <property type="term" value="P:chorismate metabolic process"/>
    <property type="evidence" value="ECO:0007669"/>
    <property type="project" value="InterPro"/>
</dbReference>
<dbReference type="Gene3D" id="3.40.190.10">
    <property type="entry name" value="Periplasmic binding protein-like II"/>
    <property type="match status" value="2"/>
</dbReference>
<evidence type="ECO:0000256" key="6">
    <source>
        <dbReference type="ARBA" id="ARBA00012404"/>
    </source>
</evidence>
<dbReference type="CDD" id="cd13630">
    <property type="entry name" value="PBP2_PDT_1"/>
    <property type="match status" value="1"/>
</dbReference>
<evidence type="ECO:0000256" key="10">
    <source>
        <dbReference type="ARBA" id="ARBA00022605"/>
    </source>
</evidence>
<comment type="subcellular location">
    <subcellularLocation>
        <location evidence="3">Cytoplasm</location>
    </subcellularLocation>
</comment>
<dbReference type="GO" id="GO:0009094">
    <property type="term" value="P:L-phenylalanine biosynthetic process"/>
    <property type="evidence" value="ECO:0007669"/>
    <property type="project" value="UniProtKB-UniPathway"/>
</dbReference>
<sequence length="380" mass="41413">MPDSSPSPDSADQPTPASIDLQAIRVRIDAIDEQLIRLLNERGDLVLEVAEVKKKAGLDIYVPGREEALLRKLCQINTAQHGKLTEKAIRSIFREIMSAALALEDSLKIAYLGPAGSWTHQVAVHKFGNSVEYIAEAAIEGAFARVAAREVDYAVLPIEHSAEGAVHHTLDHLVDAQLQIYAQILWKVETVVMAQDDDTPLTAIYGHPQMLAPCRPWLSQRFPGVKLVESASSSLAATHAETEVGTAAVGTPLGAELHALKVVAASPREFSSRARFIILGRRSGDPSGNDNTMLMVHANDKVGALLEVLKVFASRNVNVRQIENRPVSDDPSGTQARFFLEISGHHEDSTLQEAIADLEKQGAKVKVLGSYPAPRWIEER</sequence>
<dbReference type="PIRSF" id="PIRSF001500">
    <property type="entry name" value="Chor_mut_pdt_Ppr"/>
    <property type="match status" value="1"/>
</dbReference>
<dbReference type="SUPFAM" id="SSF48600">
    <property type="entry name" value="Chorismate mutase II"/>
    <property type="match status" value="1"/>
</dbReference>
<dbReference type="Gene3D" id="3.30.70.260">
    <property type="match status" value="1"/>
</dbReference>
<dbReference type="InterPro" id="IPR001086">
    <property type="entry name" value="Preph_deHydtase"/>
</dbReference>
<evidence type="ECO:0000256" key="1">
    <source>
        <dbReference type="ARBA" id="ARBA00000824"/>
    </source>
</evidence>
<dbReference type="InterPro" id="IPR008242">
    <property type="entry name" value="Chor_mutase/pphenate_deHydtase"/>
</dbReference>
<evidence type="ECO:0000259" key="20">
    <source>
        <dbReference type="PROSITE" id="PS51171"/>
    </source>
</evidence>
<comment type="pathway">
    <text evidence="5">Metabolic intermediate biosynthesis; prephenate biosynthesis; prephenate from chorismate: step 1/1.</text>
</comment>
<dbReference type="Pfam" id="PF01842">
    <property type="entry name" value="ACT"/>
    <property type="match status" value="1"/>
</dbReference>
<keyword evidence="14" id="KW-0456">Lyase</keyword>
<dbReference type="EC" id="4.2.1.51" evidence="7"/>
<dbReference type="AlphaFoldDB" id="A0A512MB85"/>
<evidence type="ECO:0000313" key="22">
    <source>
        <dbReference type="EMBL" id="GEP43996.1"/>
    </source>
</evidence>
<dbReference type="UniPathway" id="UPA00120">
    <property type="reaction ID" value="UER00203"/>
</dbReference>
<evidence type="ECO:0000256" key="4">
    <source>
        <dbReference type="ARBA" id="ARBA00004741"/>
    </source>
</evidence>
<evidence type="ECO:0000256" key="3">
    <source>
        <dbReference type="ARBA" id="ARBA00004496"/>
    </source>
</evidence>
<feature type="domain" description="Chorismate mutase" evidence="19">
    <location>
        <begin position="15"/>
        <end position="108"/>
    </location>
</feature>
<evidence type="ECO:0000256" key="12">
    <source>
        <dbReference type="ARBA" id="ARBA00023222"/>
    </source>
</evidence>
<evidence type="ECO:0000256" key="7">
    <source>
        <dbReference type="ARBA" id="ARBA00013147"/>
    </source>
</evidence>
<name>A0A512MB85_9BACT</name>
<accession>A0A512MB85</accession>
<dbReference type="PROSITE" id="PS51171">
    <property type="entry name" value="PREPHENATE_DEHYDR_3"/>
    <property type="match status" value="1"/>
</dbReference>
<evidence type="ECO:0000256" key="15">
    <source>
        <dbReference type="ARBA" id="ARBA00023268"/>
    </source>
</evidence>
<comment type="catalytic activity">
    <reaction evidence="18">
        <text>prephenate + H(+) = 3-phenylpyruvate + CO2 + H2O</text>
        <dbReference type="Rhea" id="RHEA:21648"/>
        <dbReference type="ChEBI" id="CHEBI:15377"/>
        <dbReference type="ChEBI" id="CHEBI:15378"/>
        <dbReference type="ChEBI" id="CHEBI:16526"/>
        <dbReference type="ChEBI" id="CHEBI:18005"/>
        <dbReference type="ChEBI" id="CHEBI:29934"/>
        <dbReference type="EC" id="4.2.1.51"/>
    </reaction>
</comment>
<dbReference type="InterPro" id="IPR036263">
    <property type="entry name" value="Chorismate_II_sf"/>
</dbReference>
<dbReference type="SMART" id="SM00830">
    <property type="entry name" value="CM_2"/>
    <property type="match status" value="1"/>
</dbReference>
<evidence type="ECO:0000313" key="23">
    <source>
        <dbReference type="Proteomes" id="UP000321577"/>
    </source>
</evidence>
<dbReference type="InterPro" id="IPR045865">
    <property type="entry name" value="ACT-like_dom_sf"/>
</dbReference>
<dbReference type="PANTHER" id="PTHR21022:SF19">
    <property type="entry name" value="PREPHENATE DEHYDRATASE-RELATED"/>
    <property type="match status" value="1"/>
</dbReference>
<dbReference type="Pfam" id="PF01817">
    <property type="entry name" value="CM_2"/>
    <property type="match status" value="1"/>
</dbReference>
<dbReference type="PROSITE" id="PS51168">
    <property type="entry name" value="CHORISMATE_MUT_2"/>
    <property type="match status" value="1"/>
</dbReference>
<evidence type="ECO:0000256" key="8">
    <source>
        <dbReference type="ARBA" id="ARBA00014401"/>
    </source>
</evidence>
<feature type="domain" description="ACT" evidence="21">
    <location>
        <begin position="293"/>
        <end position="372"/>
    </location>
</feature>
<evidence type="ECO:0000256" key="14">
    <source>
        <dbReference type="ARBA" id="ARBA00023239"/>
    </source>
</evidence>
<evidence type="ECO:0000256" key="9">
    <source>
        <dbReference type="ARBA" id="ARBA00022490"/>
    </source>
</evidence>
<dbReference type="GO" id="GO:0004664">
    <property type="term" value="F:prephenate dehydratase activity"/>
    <property type="evidence" value="ECO:0007669"/>
    <property type="project" value="UniProtKB-EC"/>
</dbReference>